<protein>
    <submittedName>
        <fullName evidence="6">IclR family transcriptional regulator</fullName>
    </submittedName>
</protein>
<dbReference type="PATRIC" id="fig|134601.6.peg.1315"/>
<accession>A0A0K0X2H8</accession>
<dbReference type="PROSITE" id="PS51078">
    <property type="entry name" value="ICLR_ED"/>
    <property type="match status" value="1"/>
</dbReference>
<organism evidence="6 7">
    <name type="scientific">Mycolicibacterium goodii</name>
    <name type="common">Mycobacterium goodii</name>
    <dbReference type="NCBI Taxonomy" id="134601"/>
    <lineage>
        <taxon>Bacteria</taxon>
        <taxon>Bacillati</taxon>
        <taxon>Actinomycetota</taxon>
        <taxon>Actinomycetes</taxon>
        <taxon>Mycobacteriales</taxon>
        <taxon>Mycobacteriaceae</taxon>
        <taxon>Mycolicibacterium</taxon>
    </lineage>
</organism>
<dbReference type="SUPFAM" id="SSF46785">
    <property type="entry name" value="Winged helix' DNA-binding domain"/>
    <property type="match status" value="1"/>
</dbReference>
<evidence type="ECO:0000259" key="4">
    <source>
        <dbReference type="PROSITE" id="PS51077"/>
    </source>
</evidence>
<dbReference type="InterPro" id="IPR050707">
    <property type="entry name" value="HTH_MetabolicPath_Reg"/>
</dbReference>
<dbReference type="InterPro" id="IPR014757">
    <property type="entry name" value="Tscrpt_reg_IclR_C"/>
</dbReference>
<dbReference type="InterPro" id="IPR029016">
    <property type="entry name" value="GAF-like_dom_sf"/>
</dbReference>
<evidence type="ECO:0000256" key="3">
    <source>
        <dbReference type="ARBA" id="ARBA00023163"/>
    </source>
</evidence>
<dbReference type="KEGG" id="mgo:AFA91_06330"/>
<evidence type="ECO:0000256" key="1">
    <source>
        <dbReference type="ARBA" id="ARBA00023015"/>
    </source>
</evidence>
<dbReference type="PANTHER" id="PTHR30136">
    <property type="entry name" value="HELIX-TURN-HELIX TRANSCRIPTIONAL REGULATOR, ICLR FAMILY"/>
    <property type="match status" value="1"/>
</dbReference>
<dbReference type="RefSeq" id="WP_049743968.1">
    <property type="nucleotide sequence ID" value="NZ_CP012150.1"/>
</dbReference>
<dbReference type="PANTHER" id="PTHR30136:SF35">
    <property type="entry name" value="HTH-TYPE TRANSCRIPTIONAL REGULATOR RV1719"/>
    <property type="match status" value="1"/>
</dbReference>
<dbReference type="GO" id="GO:0003700">
    <property type="term" value="F:DNA-binding transcription factor activity"/>
    <property type="evidence" value="ECO:0007669"/>
    <property type="project" value="TreeGrafter"/>
</dbReference>
<gene>
    <name evidence="6" type="ORF">AFA91_06330</name>
</gene>
<dbReference type="EMBL" id="CP012150">
    <property type="protein sequence ID" value="AKS31557.1"/>
    <property type="molecule type" value="Genomic_DNA"/>
</dbReference>
<evidence type="ECO:0000256" key="2">
    <source>
        <dbReference type="ARBA" id="ARBA00023125"/>
    </source>
</evidence>
<dbReference type="STRING" id="134601.AFA91_06330"/>
<dbReference type="SUPFAM" id="SSF55781">
    <property type="entry name" value="GAF domain-like"/>
    <property type="match status" value="1"/>
</dbReference>
<evidence type="ECO:0000313" key="6">
    <source>
        <dbReference type="EMBL" id="AKS31557.1"/>
    </source>
</evidence>
<dbReference type="AlphaFoldDB" id="A0A0K0X2H8"/>
<keyword evidence="3" id="KW-0804">Transcription</keyword>
<dbReference type="Proteomes" id="UP000062255">
    <property type="component" value="Chromosome"/>
</dbReference>
<reference evidence="6 7" key="1">
    <citation type="submission" date="2015-07" db="EMBL/GenBank/DDBJ databases">
        <title>Complete genome sequence of Mycobacterium goodii X7B, a facultative thermophilic biodesulfurizing bacterium.</title>
        <authorList>
            <person name="Yu B."/>
            <person name="Li F."/>
            <person name="Xu P."/>
        </authorList>
    </citation>
    <scope>NUCLEOTIDE SEQUENCE [LARGE SCALE GENOMIC DNA]</scope>
    <source>
        <strain evidence="6 7">X7B</strain>
    </source>
</reference>
<dbReference type="GO" id="GO:0045892">
    <property type="term" value="P:negative regulation of DNA-templated transcription"/>
    <property type="evidence" value="ECO:0007669"/>
    <property type="project" value="TreeGrafter"/>
</dbReference>
<dbReference type="Gene3D" id="1.10.10.10">
    <property type="entry name" value="Winged helix-like DNA-binding domain superfamily/Winged helix DNA-binding domain"/>
    <property type="match status" value="1"/>
</dbReference>
<dbReference type="SMART" id="SM00346">
    <property type="entry name" value="HTH_ICLR"/>
    <property type="match status" value="1"/>
</dbReference>
<keyword evidence="1" id="KW-0805">Transcription regulation</keyword>
<dbReference type="InterPro" id="IPR036390">
    <property type="entry name" value="WH_DNA-bd_sf"/>
</dbReference>
<dbReference type="Pfam" id="PF01614">
    <property type="entry name" value="IclR_C"/>
    <property type="match status" value="1"/>
</dbReference>
<dbReference type="OrthoDB" id="7274111at2"/>
<dbReference type="InterPro" id="IPR005471">
    <property type="entry name" value="Tscrpt_reg_IclR_N"/>
</dbReference>
<dbReference type="GO" id="GO:0003677">
    <property type="term" value="F:DNA binding"/>
    <property type="evidence" value="ECO:0007669"/>
    <property type="project" value="UniProtKB-KW"/>
</dbReference>
<dbReference type="Pfam" id="PF09339">
    <property type="entry name" value="HTH_IclR"/>
    <property type="match status" value="1"/>
</dbReference>
<sequence>MEITGAQSAYRVLDVLTEVSLNPGATAGEVAKATNLTAPTAHRLLRVLCDRGFAVQNDAGKYVPGPQMRVLVGDRVDRATLEEIGRPLLAQLRDKSTETVFLAVREGLQLTYLVVMTSSHSVQMYGEVGQQIPLHATSQGKVILAFLPPGVGERIIDQLEMPRYTPSTITTAEELHEAMYQIRRDGYAVNLEERELGVRSIAAPVLDPSGNVVASVCVGGPIFRFSEDDLRGKFADMVCETAEAIGAELLRRVKPVDGMSGNGAERSAQ</sequence>
<evidence type="ECO:0000313" key="7">
    <source>
        <dbReference type="Proteomes" id="UP000062255"/>
    </source>
</evidence>
<evidence type="ECO:0000259" key="5">
    <source>
        <dbReference type="PROSITE" id="PS51078"/>
    </source>
</evidence>
<feature type="domain" description="HTH iclR-type" evidence="4">
    <location>
        <begin position="3"/>
        <end position="66"/>
    </location>
</feature>
<dbReference type="InterPro" id="IPR036388">
    <property type="entry name" value="WH-like_DNA-bd_sf"/>
</dbReference>
<dbReference type="PROSITE" id="PS51077">
    <property type="entry name" value="HTH_ICLR"/>
    <property type="match status" value="1"/>
</dbReference>
<name>A0A0K0X2H8_MYCGD</name>
<keyword evidence="2" id="KW-0238">DNA-binding</keyword>
<feature type="domain" description="IclR-ED" evidence="5">
    <location>
        <begin position="67"/>
        <end position="251"/>
    </location>
</feature>
<proteinExistence type="predicted"/>
<dbReference type="Gene3D" id="3.30.450.40">
    <property type="match status" value="1"/>
</dbReference>